<comment type="similarity">
    <text evidence="1">Belongs to the peptidase A1 family.</text>
</comment>
<dbReference type="InterPro" id="IPR034164">
    <property type="entry name" value="Pepsin-like_dom"/>
</dbReference>
<keyword evidence="4" id="KW-0732">Signal</keyword>
<evidence type="ECO:0000256" key="1">
    <source>
        <dbReference type="ARBA" id="ARBA00007447"/>
    </source>
</evidence>
<protein>
    <recommendedName>
        <fullName evidence="5">Peptidase A1 domain-containing protein</fullName>
    </recommendedName>
</protein>
<evidence type="ECO:0000256" key="3">
    <source>
        <dbReference type="SAM" id="Phobius"/>
    </source>
</evidence>
<dbReference type="GO" id="GO:0004190">
    <property type="term" value="F:aspartic-type endopeptidase activity"/>
    <property type="evidence" value="ECO:0007669"/>
    <property type="project" value="InterPro"/>
</dbReference>
<dbReference type="GO" id="GO:0006508">
    <property type="term" value="P:proteolysis"/>
    <property type="evidence" value="ECO:0007669"/>
    <property type="project" value="InterPro"/>
</dbReference>
<keyword evidence="3" id="KW-0472">Membrane</keyword>
<evidence type="ECO:0000313" key="7">
    <source>
        <dbReference type="Proteomes" id="UP001152300"/>
    </source>
</evidence>
<dbReference type="PANTHER" id="PTHR47966">
    <property type="entry name" value="BETA-SITE APP-CLEAVING ENZYME, ISOFORM A-RELATED"/>
    <property type="match status" value="1"/>
</dbReference>
<dbReference type="Proteomes" id="UP001152300">
    <property type="component" value="Unassembled WGS sequence"/>
</dbReference>
<evidence type="ECO:0000259" key="5">
    <source>
        <dbReference type="PROSITE" id="PS51767"/>
    </source>
</evidence>
<reference evidence="6" key="1">
    <citation type="submission" date="2022-11" db="EMBL/GenBank/DDBJ databases">
        <title>Genome Resource of Sclerotinia nivalis Strain SnTB1, a Plant Pathogen Isolated from American Ginseng.</title>
        <authorList>
            <person name="Fan S."/>
        </authorList>
    </citation>
    <scope>NUCLEOTIDE SEQUENCE</scope>
    <source>
        <strain evidence="6">SnTB1</strain>
    </source>
</reference>
<dbReference type="PROSITE" id="PS51767">
    <property type="entry name" value="PEPTIDASE_A1"/>
    <property type="match status" value="1"/>
</dbReference>
<dbReference type="PANTHER" id="PTHR47966:SF51">
    <property type="entry name" value="BETA-SITE APP-CLEAVING ENZYME, ISOFORM A-RELATED"/>
    <property type="match status" value="1"/>
</dbReference>
<feature type="domain" description="Peptidase A1" evidence="5">
    <location>
        <begin position="48"/>
        <end position="405"/>
    </location>
</feature>
<name>A0A9X0AGB3_9HELO</name>
<keyword evidence="3" id="KW-1133">Transmembrane helix</keyword>
<accession>A0A9X0AGB3</accession>
<dbReference type="InterPro" id="IPR033121">
    <property type="entry name" value="PEPTIDASE_A1"/>
</dbReference>
<organism evidence="6 7">
    <name type="scientific">Sclerotinia nivalis</name>
    <dbReference type="NCBI Taxonomy" id="352851"/>
    <lineage>
        <taxon>Eukaryota</taxon>
        <taxon>Fungi</taxon>
        <taxon>Dikarya</taxon>
        <taxon>Ascomycota</taxon>
        <taxon>Pezizomycotina</taxon>
        <taxon>Leotiomycetes</taxon>
        <taxon>Helotiales</taxon>
        <taxon>Sclerotiniaceae</taxon>
        <taxon>Sclerotinia</taxon>
    </lineage>
</organism>
<dbReference type="AlphaFoldDB" id="A0A9X0AGB3"/>
<feature type="transmembrane region" description="Helical" evidence="3">
    <location>
        <begin position="452"/>
        <end position="474"/>
    </location>
</feature>
<evidence type="ECO:0000313" key="6">
    <source>
        <dbReference type="EMBL" id="KAJ8060403.1"/>
    </source>
</evidence>
<keyword evidence="3" id="KW-0812">Transmembrane</keyword>
<keyword evidence="7" id="KW-1185">Reference proteome</keyword>
<dbReference type="OrthoDB" id="4074350at2759"/>
<dbReference type="GO" id="GO:0000324">
    <property type="term" value="C:fungal-type vacuole"/>
    <property type="evidence" value="ECO:0007669"/>
    <property type="project" value="TreeGrafter"/>
</dbReference>
<evidence type="ECO:0000256" key="4">
    <source>
        <dbReference type="SAM" id="SignalP"/>
    </source>
</evidence>
<evidence type="ECO:0000256" key="2">
    <source>
        <dbReference type="SAM" id="MobiDB-lite"/>
    </source>
</evidence>
<feature type="signal peptide" evidence="4">
    <location>
        <begin position="1"/>
        <end position="28"/>
    </location>
</feature>
<proteinExistence type="inferred from homology"/>
<comment type="caution">
    <text evidence="6">The sequence shown here is derived from an EMBL/GenBank/DDBJ whole genome shotgun (WGS) entry which is preliminary data.</text>
</comment>
<dbReference type="InterPro" id="IPR021109">
    <property type="entry name" value="Peptidase_aspartic_dom_sf"/>
</dbReference>
<dbReference type="SUPFAM" id="SSF50630">
    <property type="entry name" value="Acid proteases"/>
    <property type="match status" value="1"/>
</dbReference>
<dbReference type="CDD" id="cd05471">
    <property type="entry name" value="pepsin_like"/>
    <property type="match status" value="1"/>
</dbReference>
<sequence>MISLTVRCALAQLNLILLFGRIIDGVAAATAISLTPSIEWYGDDGSWSAVSIRLGTPEQWVNVLPNTVSAEIWGVGPYGCQNGASECSTSRGALFNANQSSTWNSLLTLDSSPIWNLGTGNSLYWPPYGDYGLDNLAFGPDGPTIPNATIAMINSTAYWVGSFGLGASVGNYSYITPNSTYTQLESMGEIVGAGYGYTAGAVYQQKGEPMSLTLGGYDENRFIPHNITFTLTQDPPVPQAFVESIFVSSSNGSNTSIQLASTEDNISALIDSSTPYLWFPEAVCDRFTDALGLTYNESLNLYTFDENPNQHNNLSDSSTTTTFTFRFKDTSADADVVEINLPYAAFDLQLSYPYIPNTEYGTDEASKFYFPLARSVNSSQYTIGRAFLQEAYIITSYEANQFSLHQAVHVSDTLNNKSIVAIPSGGVTTGQETGTVTSGLKTEDARLSKGKIAGIVLSVVGTLAIMLATFYFSYLKYYKPKKLAPNSTNSTSESGASVDPQQLDSPSTAADVSETPNHNNSPVGINSVMAQPTDISAEVPHQRLEVAAAIPGELSTGGPVELPAEHPADRPYEAFTLDTSPTASPTVSSLSTSLSGSLPSNAAFTTSYAGPSLERVSVPVTPIRTSIGSDHVSRVPSERPLRPDGFAPTAEIQYRLNPPPTYTYALARPNNHACAEEMPSGNQLPNQFAPSTGNRAAEPSNYVFTGEMPSDIHPPNPLDPNTRNRDAQVNDWRRRDMERQERDTELYLQALAQDENVREIQFQARRHAHRQELERMERQGIDPFKYLNWDVGDLQEPFRSLYRTHVAHGSYNSVPRVQGQENMVREPAGGVDPNFATETTPRHFSFEEGDDLYSIPNS</sequence>
<dbReference type="InterPro" id="IPR001461">
    <property type="entry name" value="Aspartic_peptidase_A1"/>
</dbReference>
<gene>
    <name evidence="6" type="ORF">OCU04_010732</name>
</gene>
<feature type="chain" id="PRO_5040722498" description="Peptidase A1 domain-containing protein" evidence="4">
    <location>
        <begin position="29"/>
        <end position="858"/>
    </location>
</feature>
<dbReference type="Gene3D" id="2.40.70.10">
    <property type="entry name" value="Acid Proteases"/>
    <property type="match status" value="2"/>
</dbReference>
<dbReference type="Pfam" id="PF00026">
    <property type="entry name" value="Asp"/>
    <property type="match status" value="1"/>
</dbReference>
<dbReference type="EMBL" id="JAPEIS010000013">
    <property type="protein sequence ID" value="KAJ8060403.1"/>
    <property type="molecule type" value="Genomic_DNA"/>
</dbReference>
<feature type="region of interest" description="Disordered" evidence="2">
    <location>
        <begin position="485"/>
        <end position="527"/>
    </location>
</feature>